<dbReference type="Proteomes" id="UP000272942">
    <property type="component" value="Unassembled WGS sequence"/>
</dbReference>
<dbReference type="WBParaSite" id="ECPE_0000572901-mRNA-1">
    <property type="protein sequence ID" value="ECPE_0000572901-mRNA-1"/>
    <property type="gene ID" value="ECPE_0000572901"/>
</dbReference>
<dbReference type="GO" id="GO:0016263">
    <property type="term" value="F:glycoprotein-N-acetylgalactosamine 3-beta-galactosyltransferase activity"/>
    <property type="evidence" value="ECO:0007669"/>
    <property type="project" value="TreeGrafter"/>
</dbReference>
<evidence type="ECO:0000313" key="7">
    <source>
        <dbReference type="EMBL" id="VDP76346.1"/>
    </source>
</evidence>
<sequence>MIILFINVFSLYPFTALLYEFSSSAVETQPQPCFSSSQLRNLILFSFSHSVLMYIAAPIAESRESLWDKVKYGVRLIADNIIDDYDFFLKADDDTYMIMENVRKMLDGLDPEEPFITGRRFKVMNFIFTEKTVVEQRQENNKIERKENPLLSLAKLNYILECKCGRSAIFTGREERQLGHRMAYDILVWSKKTKRFENTVERF</sequence>
<evidence type="ECO:0000313" key="9">
    <source>
        <dbReference type="WBParaSite" id="ECPE_0000572901-mRNA-1"/>
    </source>
</evidence>
<keyword evidence="4" id="KW-0735">Signal-anchor</keyword>
<keyword evidence="3" id="KW-0812">Transmembrane</keyword>
<evidence type="ECO:0000256" key="3">
    <source>
        <dbReference type="ARBA" id="ARBA00022692"/>
    </source>
</evidence>
<name>A0A183AFI1_9TREM</name>
<keyword evidence="8" id="KW-1185">Reference proteome</keyword>
<keyword evidence="5" id="KW-1133">Transmembrane helix</keyword>
<comment type="subcellular location">
    <subcellularLocation>
        <location evidence="1">Membrane</location>
        <topology evidence="1">Single-pass type II membrane protein</topology>
    </subcellularLocation>
</comment>
<dbReference type="InterPro" id="IPR026050">
    <property type="entry name" value="C1GALT1/C1GALT1_chp1"/>
</dbReference>
<reference evidence="7 8" key="2">
    <citation type="submission" date="2018-11" db="EMBL/GenBank/DDBJ databases">
        <authorList>
            <consortium name="Pathogen Informatics"/>
        </authorList>
    </citation>
    <scope>NUCLEOTIDE SEQUENCE [LARGE SCALE GENOMIC DNA]</scope>
    <source>
        <strain evidence="7 8">Egypt</strain>
    </source>
</reference>
<evidence type="ECO:0000256" key="6">
    <source>
        <dbReference type="ARBA" id="ARBA00023136"/>
    </source>
</evidence>
<evidence type="ECO:0000256" key="5">
    <source>
        <dbReference type="ARBA" id="ARBA00022989"/>
    </source>
</evidence>
<reference evidence="9" key="1">
    <citation type="submission" date="2016-06" db="UniProtKB">
        <authorList>
            <consortium name="WormBaseParasite"/>
        </authorList>
    </citation>
    <scope>IDENTIFICATION</scope>
</reference>
<evidence type="ECO:0000256" key="4">
    <source>
        <dbReference type="ARBA" id="ARBA00022968"/>
    </source>
</evidence>
<evidence type="ECO:0000256" key="1">
    <source>
        <dbReference type="ARBA" id="ARBA00004606"/>
    </source>
</evidence>
<dbReference type="GO" id="GO:0016020">
    <property type="term" value="C:membrane"/>
    <property type="evidence" value="ECO:0007669"/>
    <property type="project" value="UniProtKB-SubCell"/>
</dbReference>
<evidence type="ECO:0000313" key="8">
    <source>
        <dbReference type="Proteomes" id="UP000272942"/>
    </source>
</evidence>
<dbReference type="PANTHER" id="PTHR23033:SF14">
    <property type="entry name" value="GLYCOPROTEIN-N-ACETYLGALACTOSAMINE 3-BETA-GALACTOSYLTRANSFERASE 1-RELATED"/>
    <property type="match status" value="1"/>
</dbReference>
<dbReference type="EMBL" id="UZAN01042592">
    <property type="protein sequence ID" value="VDP76346.1"/>
    <property type="molecule type" value="Genomic_DNA"/>
</dbReference>
<protein>
    <submittedName>
        <fullName evidence="9">N-acetylgalactosaminide beta-1,3-galactosyltransferase</fullName>
    </submittedName>
</protein>
<dbReference type="PANTHER" id="PTHR23033">
    <property type="entry name" value="BETA1,3-GALACTOSYLTRANSFERASE"/>
    <property type="match status" value="1"/>
</dbReference>
<accession>A0A183AFI1</accession>
<dbReference type="OrthoDB" id="414175at2759"/>
<evidence type="ECO:0000256" key="2">
    <source>
        <dbReference type="ARBA" id="ARBA00006462"/>
    </source>
</evidence>
<gene>
    <name evidence="7" type="ORF">ECPE_LOCUS5716</name>
</gene>
<organism evidence="9">
    <name type="scientific">Echinostoma caproni</name>
    <dbReference type="NCBI Taxonomy" id="27848"/>
    <lineage>
        <taxon>Eukaryota</taxon>
        <taxon>Metazoa</taxon>
        <taxon>Spiralia</taxon>
        <taxon>Lophotrochozoa</taxon>
        <taxon>Platyhelminthes</taxon>
        <taxon>Trematoda</taxon>
        <taxon>Digenea</taxon>
        <taxon>Plagiorchiida</taxon>
        <taxon>Echinostomata</taxon>
        <taxon>Echinostomatoidea</taxon>
        <taxon>Echinostomatidae</taxon>
        <taxon>Echinostoma</taxon>
    </lineage>
</organism>
<dbReference type="AlphaFoldDB" id="A0A183AFI1"/>
<dbReference type="Gene3D" id="3.90.550.50">
    <property type="match status" value="1"/>
</dbReference>
<keyword evidence="6" id="KW-0472">Membrane</keyword>
<proteinExistence type="inferred from homology"/>
<comment type="similarity">
    <text evidence="2">Belongs to the glycosyltransferase 31 family. Beta3-Gal-T subfamily.</text>
</comment>